<name>X0TJA5_9ZZZZ</name>
<proteinExistence type="predicted"/>
<organism evidence="1">
    <name type="scientific">marine sediment metagenome</name>
    <dbReference type="NCBI Taxonomy" id="412755"/>
    <lineage>
        <taxon>unclassified sequences</taxon>
        <taxon>metagenomes</taxon>
        <taxon>ecological metagenomes</taxon>
    </lineage>
</organism>
<accession>X0TJA5</accession>
<feature type="non-terminal residue" evidence="1">
    <location>
        <position position="65"/>
    </location>
</feature>
<reference evidence="1" key="1">
    <citation type="journal article" date="2014" name="Front. Microbiol.">
        <title>High frequency of phylogenetically diverse reductive dehalogenase-homologous genes in deep subseafloor sedimentary metagenomes.</title>
        <authorList>
            <person name="Kawai M."/>
            <person name="Futagami T."/>
            <person name="Toyoda A."/>
            <person name="Takaki Y."/>
            <person name="Nishi S."/>
            <person name="Hori S."/>
            <person name="Arai W."/>
            <person name="Tsubouchi T."/>
            <person name="Morono Y."/>
            <person name="Uchiyama I."/>
            <person name="Ito T."/>
            <person name="Fujiyama A."/>
            <person name="Inagaki F."/>
            <person name="Takami H."/>
        </authorList>
    </citation>
    <scope>NUCLEOTIDE SEQUENCE</scope>
    <source>
        <strain evidence="1">Expedition CK06-06</strain>
    </source>
</reference>
<evidence type="ECO:0000313" key="1">
    <source>
        <dbReference type="EMBL" id="GAF87341.1"/>
    </source>
</evidence>
<protein>
    <submittedName>
        <fullName evidence="1">Uncharacterized protein</fullName>
    </submittedName>
</protein>
<gene>
    <name evidence="1" type="ORF">S01H1_25100</name>
</gene>
<dbReference type="AlphaFoldDB" id="X0TJA5"/>
<sequence>MKITFFPFMPCCDTGSSRVRAYWLARHLAEKGIDAQAAYHGAPPDNLDNVLDSDILVFQKTYSEP</sequence>
<comment type="caution">
    <text evidence="1">The sequence shown here is derived from an EMBL/GenBank/DDBJ whole genome shotgun (WGS) entry which is preliminary data.</text>
</comment>
<dbReference type="EMBL" id="BARS01015128">
    <property type="protein sequence ID" value="GAF87341.1"/>
    <property type="molecule type" value="Genomic_DNA"/>
</dbReference>